<dbReference type="InterPro" id="IPR040596">
    <property type="entry name" value="RNase_II_C_S1"/>
</dbReference>
<dbReference type="AlphaFoldDB" id="A0A1L2ZKE8"/>
<dbReference type="GO" id="GO:0000175">
    <property type="term" value="F:3'-5'-RNA exonuclease activity"/>
    <property type="evidence" value="ECO:0007669"/>
    <property type="project" value="TreeGrafter"/>
</dbReference>
<dbReference type="InterPro" id="IPR001900">
    <property type="entry name" value="RNase_II/R"/>
</dbReference>
<dbReference type="KEGG" id="nae:BHE16_00020"/>
<dbReference type="Pfam" id="PF18614">
    <property type="entry name" value="RNase_II_C_S1"/>
    <property type="match status" value="1"/>
</dbReference>
<dbReference type="PANTHER" id="PTHR23355:SF42">
    <property type="entry name" value="RIBONUCLEASE II, CHLOROPLASTIC_MITOCHONDRIAL"/>
    <property type="match status" value="1"/>
</dbReference>
<dbReference type="SUPFAM" id="SSF50249">
    <property type="entry name" value="Nucleic acid-binding proteins"/>
    <property type="match status" value="1"/>
</dbReference>
<evidence type="ECO:0000256" key="1">
    <source>
        <dbReference type="SAM" id="MobiDB-lite"/>
    </source>
</evidence>
<dbReference type="InterPro" id="IPR050180">
    <property type="entry name" value="RNR_Ribonuclease"/>
</dbReference>
<dbReference type="SMART" id="SM00955">
    <property type="entry name" value="RNB"/>
    <property type="match status" value="1"/>
</dbReference>
<evidence type="ECO:0000259" key="2">
    <source>
        <dbReference type="SMART" id="SM00955"/>
    </source>
</evidence>
<dbReference type="EMBL" id="CP018135">
    <property type="protein sequence ID" value="APF39667.1"/>
    <property type="molecule type" value="Genomic_DNA"/>
</dbReference>
<evidence type="ECO:0000313" key="4">
    <source>
        <dbReference type="Proteomes" id="UP000183530"/>
    </source>
</evidence>
<keyword evidence="4" id="KW-1185">Reference proteome</keyword>
<reference evidence="3 4" key="1">
    <citation type="submission" date="2016-11" db="EMBL/GenBank/DDBJ databases">
        <title>Genome sequencing of Zhihengliuella aestuarii B18 antagonistic to Plasmodiophora brassicae.</title>
        <authorList>
            <person name="Luo Y."/>
        </authorList>
    </citation>
    <scope>NUCLEOTIDE SEQUENCE [LARGE SCALE GENOMIC DNA]</scope>
    <source>
        <strain evidence="3 4">B18</strain>
    </source>
</reference>
<gene>
    <name evidence="3" type="ORF">BHE16_00020</name>
</gene>
<sequence>MVHQHIDLSSSAHSTRLEKALFALVLKLELPTDFPAAAAQEAQEAVVRKPLPEEDRTDIEFVTIDPESSTDLDQAVCIRRESSGYRVFYAIADVPSFILPGGALDAETRARGMTIYLPQGRIPLHPEVISEDAGSLLPDQVRGAYVWDFELDDAAQVVRVGLGRAQVKSRAKLSYVGVQEELDSGKASENLQLLKEVGQKRIALERARGGASLRIPEQEVEADGSHYKLVQRAPLPVEDWNAQISLMTGMAAASIMVEHKVGILRTMPAPDESSIAKFRAQARALGAPWSTEVQYGEFLRSLDLNDPKQLALMHQAASLFRGAGYTAFDGEVPADPTQAAIAAPYAHTTAPLRRLVDRFVLELCDCLVNGREVPQLLRESLPLLPELMQKAGQLVSKAERSAMDTVEAAILASHVGEEFEGVSIEGPDAQQVEKAKQNGRSPYGTVQLTNPPVTAKYVGNMPVGQKIRVVLKEANIEEGKVSFDVVGGSVEGDDAVPNGENTADTVD</sequence>
<feature type="region of interest" description="Disordered" evidence="1">
    <location>
        <begin position="488"/>
        <end position="507"/>
    </location>
</feature>
<dbReference type="Pfam" id="PF00773">
    <property type="entry name" value="RNB"/>
    <property type="match status" value="1"/>
</dbReference>
<proteinExistence type="predicted"/>
<dbReference type="RefSeq" id="WP_071893010.1">
    <property type="nucleotide sequence ID" value="NZ_CP018135.1"/>
</dbReference>
<dbReference type="STRING" id="556325.BHE16_00020"/>
<dbReference type="GO" id="GO:0006402">
    <property type="term" value="P:mRNA catabolic process"/>
    <property type="evidence" value="ECO:0007669"/>
    <property type="project" value="TreeGrafter"/>
</dbReference>
<protein>
    <submittedName>
        <fullName evidence="3">Ribonuclease II</fullName>
    </submittedName>
</protein>
<organism evidence="3 4">
    <name type="scientific">Neomicrococcus aestuarii</name>
    <dbReference type="NCBI Taxonomy" id="556325"/>
    <lineage>
        <taxon>Bacteria</taxon>
        <taxon>Bacillati</taxon>
        <taxon>Actinomycetota</taxon>
        <taxon>Actinomycetes</taxon>
        <taxon>Micrococcales</taxon>
        <taxon>Micrococcaceae</taxon>
        <taxon>Neomicrococcus</taxon>
    </lineage>
</organism>
<accession>A0A1L2ZKE8</accession>
<name>A0A1L2ZKE8_9MICC</name>
<dbReference type="GO" id="GO:0000932">
    <property type="term" value="C:P-body"/>
    <property type="evidence" value="ECO:0007669"/>
    <property type="project" value="TreeGrafter"/>
</dbReference>
<dbReference type="PANTHER" id="PTHR23355">
    <property type="entry name" value="RIBONUCLEASE"/>
    <property type="match status" value="1"/>
</dbReference>
<dbReference type="GO" id="GO:0003723">
    <property type="term" value="F:RNA binding"/>
    <property type="evidence" value="ECO:0007669"/>
    <property type="project" value="InterPro"/>
</dbReference>
<feature type="domain" description="RNB" evidence="2">
    <location>
        <begin position="53"/>
        <end position="370"/>
    </location>
</feature>
<evidence type="ECO:0000313" key="3">
    <source>
        <dbReference type="EMBL" id="APF39667.1"/>
    </source>
</evidence>
<dbReference type="Proteomes" id="UP000183530">
    <property type="component" value="Chromosome"/>
</dbReference>
<dbReference type="InterPro" id="IPR012340">
    <property type="entry name" value="NA-bd_OB-fold"/>
</dbReference>
<dbReference type="OrthoDB" id="5800376at2"/>